<evidence type="ECO:0000256" key="1">
    <source>
        <dbReference type="SAM" id="SignalP"/>
    </source>
</evidence>
<dbReference type="EMBL" id="JARKHS020009201">
    <property type="protein sequence ID" value="KAK8780083.1"/>
    <property type="molecule type" value="Genomic_DNA"/>
</dbReference>
<name>A0AAQ4F038_AMBAM</name>
<evidence type="ECO:0008006" key="4">
    <source>
        <dbReference type="Google" id="ProtNLM"/>
    </source>
</evidence>
<sequence length="79" mass="8655">MPVMCTLILDLMLVTSLVGVSMARRPQIAMEELFKKSPPTESIKVHAFGGRRQPRGRTAGASEAGRRVILLLQPRLQAA</sequence>
<feature type="signal peptide" evidence="1">
    <location>
        <begin position="1"/>
        <end position="23"/>
    </location>
</feature>
<proteinExistence type="predicted"/>
<gene>
    <name evidence="2" type="ORF">V5799_018577</name>
</gene>
<protein>
    <recommendedName>
        <fullName evidence="4">Secreted protein</fullName>
    </recommendedName>
</protein>
<comment type="caution">
    <text evidence="2">The sequence shown here is derived from an EMBL/GenBank/DDBJ whole genome shotgun (WGS) entry which is preliminary data.</text>
</comment>
<dbReference type="AlphaFoldDB" id="A0AAQ4F038"/>
<dbReference type="Proteomes" id="UP001321473">
    <property type="component" value="Unassembled WGS sequence"/>
</dbReference>
<reference evidence="2 3" key="1">
    <citation type="journal article" date="2023" name="Arcadia Sci">
        <title>De novo assembly of a long-read Amblyomma americanum tick genome.</title>
        <authorList>
            <person name="Chou S."/>
            <person name="Poskanzer K.E."/>
            <person name="Rollins M."/>
            <person name="Thuy-Boun P.S."/>
        </authorList>
    </citation>
    <scope>NUCLEOTIDE SEQUENCE [LARGE SCALE GENOMIC DNA]</scope>
    <source>
        <strain evidence="2">F_SG_1</strain>
        <tissue evidence="2">Salivary glands</tissue>
    </source>
</reference>
<organism evidence="2 3">
    <name type="scientific">Amblyomma americanum</name>
    <name type="common">Lone star tick</name>
    <dbReference type="NCBI Taxonomy" id="6943"/>
    <lineage>
        <taxon>Eukaryota</taxon>
        <taxon>Metazoa</taxon>
        <taxon>Ecdysozoa</taxon>
        <taxon>Arthropoda</taxon>
        <taxon>Chelicerata</taxon>
        <taxon>Arachnida</taxon>
        <taxon>Acari</taxon>
        <taxon>Parasitiformes</taxon>
        <taxon>Ixodida</taxon>
        <taxon>Ixodoidea</taxon>
        <taxon>Ixodidae</taxon>
        <taxon>Amblyomminae</taxon>
        <taxon>Amblyomma</taxon>
    </lineage>
</organism>
<keyword evidence="1" id="KW-0732">Signal</keyword>
<evidence type="ECO:0000313" key="3">
    <source>
        <dbReference type="Proteomes" id="UP001321473"/>
    </source>
</evidence>
<feature type="chain" id="PRO_5042998525" description="Secreted protein" evidence="1">
    <location>
        <begin position="24"/>
        <end position="79"/>
    </location>
</feature>
<accession>A0AAQ4F038</accession>
<keyword evidence="3" id="KW-1185">Reference proteome</keyword>
<evidence type="ECO:0000313" key="2">
    <source>
        <dbReference type="EMBL" id="KAK8780083.1"/>
    </source>
</evidence>